<dbReference type="Proteomes" id="UP000273154">
    <property type="component" value="Chromosome"/>
</dbReference>
<feature type="transmembrane region" description="Helical" evidence="1">
    <location>
        <begin position="69"/>
        <end position="88"/>
    </location>
</feature>
<dbReference type="AlphaFoldDB" id="A0A3G9K1M3"/>
<keyword evidence="1" id="KW-1133">Transmembrane helix</keyword>
<proteinExistence type="predicted"/>
<dbReference type="KEGG" id="pcat:Pcatena_08130"/>
<dbReference type="RefSeq" id="WP_126421872.1">
    <property type="nucleotide sequence ID" value="NZ_AP019367.1"/>
</dbReference>
<gene>
    <name evidence="2" type="ORF">Pcatena_08130</name>
</gene>
<reference evidence="3" key="1">
    <citation type="submission" date="2018-11" db="EMBL/GenBank/DDBJ databases">
        <title>Comparative genomics of Parolsenella catena and Libanicoccus massiliensis: Reclassification of Libanicoccus massiliensis as Parolsenella massiliensis comb. nov.</title>
        <authorList>
            <person name="Sakamoto M."/>
            <person name="Ikeyama N."/>
            <person name="Murakami T."/>
            <person name="Mori H."/>
            <person name="Yuki M."/>
            <person name="Ohkuma M."/>
        </authorList>
    </citation>
    <scope>NUCLEOTIDE SEQUENCE [LARGE SCALE GENOMIC DNA]</scope>
    <source>
        <strain evidence="3">JCM 31932</strain>
    </source>
</reference>
<accession>A0A3G9K1M3</accession>
<protein>
    <submittedName>
        <fullName evidence="2">Uncharacterized protein</fullName>
    </submittedName>
</protein>
<keyword evidence="1" id="KW-0812">Transmembrane</keyword>
<organism evidence="2 3">
    <name type="scientific">Parolsenella catena</name>
    <dbReference type="NCBI Taxonomy" id="2003188"/>
    <lineage>
        <taxon>Bacteria</taxon>
        <taxon>Bacillati</taxon>
        <taxon>Actinomycetota</taxon>
        <taxon>Coriobacteriia</taxon>
        <taxon>Coriobacteriales</taxon>
        <taxon>Atopobiaceae</taxon>
        <taxon>Parolsenella</taxon>
    </lineage>
</organism>
<keyword evidence="3" id="KW-1185">Reference proteome</keyword>
<dbReference type="GeneID" id="88848940"/>
<evidence type="ECO:0000313" key="2">
    <source>
        <dbReference type="EMBL" id="BBH50226.1"/>
    </source>
</evidence>
<dbReference type="EMBL" id="AP019367">
    <property type="protein sequence ID" value="BBH50226.1"/>
    <property type="molecule type" value="Genomic_DNA"/>
</dbReference>
<keyword evidence="1" id="KW-0472">Membrane</keyword>
<evidence type="ECO:0000313" key="3">
    <source>
        <dbReference type="Proteomes" id="UP000273154"/>
    </source>
</evidence>
<evidence type="ECO:0000256" key="1">
    <source>
        <dbReference type="SAM" id="Phobius"/>
    </source>
</evidence>
<sequence>MPSARSGVLRAVDVCLRVAAALLVAAAAFLLVPLPELRAAQIELTLAVQGLEPTCVRGLLVLGTGAGGAVRGDFLLCAAALLLLDWILGRASRTSQGL</sequence>
<name>A0A3G9K1M3_9ACTN</name>